<reference evidence="2 3" key="1">
    <citation type="submission" date="2014-04" db="EMBL/GenBank/DDBJ databases">
        <authorList>
            <consortium name="DOE Joint Genome Institute"/>
            <person name="Kuo A."/>
            <person name="Kohler A."/>
            <person name="Costa M.D."/>
            <person name="Nagy L.G."/>
            <person name="Floudas D."/>
            <person name="Copeland A."/>
            <person name="Barry K.W."/>
            <person name="Cichocki N."/>
            <person name="Veneault-Fourrey C."/>
            <person name="LaButti K."/>
            <person name="Lindquist E.A."/>
            <person name="Lipzen A."/>
            <person name="Lundell T."/>
            <person name="Morin E."/>
            <person name="Murat C."/>
            <person name="Sun H."/>
            <person name="Tunlid A."/>
            <person name="Henrissat B."/>
            <person name="Grigoriev I.V."/>
            <person name="Hibbett D.S."/>
            <person name="Martin F."/>
            <person name="Nordberg H.P."/>
            <person name="Cantor M.N."/>
            <person name="Hua S.X."/>
        </authorList>
    </citation>
    <scope>NUCLEOTIDE SEQUENCE [LARGE SCALE GENOMIC DNA]</scope>
    <source>
        <strain evidence="2 3">Marx 270</strain>
    </source>
</reference>
<evidence type="ECO:0000256" key="1">
    <source>
        <dbReference type="SAM" id="MobiDB-lite"/>
    </source>
</evidence>
<dbReference type="InParanoid" id="A0A0C3NMA9"/>
<dbReference type="AlphaFoldDB" id="A0A0C3NMA9"/>
<gene>
    <name evidence="2" type="ORF">M404DRAFT_32992</name>
</gene>
<name>A0A0C3NMA9_PISTI</name>
<sequence>MDLGSALNDNLEPVMSGVEIGHAELAPEKLADSSQTFSEAQVTSMIHDAQEEVAHNTATRDPFYSTTPNAESLAWWYQQMFGKSPEFPTSGNSKAKNVEGTEGSIH</sequence>
<accession>A0A0C3NMA9</accession>
<dbReference type="EMBL" id="KN832041">
    <property type="protein sequence ID" value="KIN96760.1"/>
    <property type="molecule type" value="Genomic_DNA"/>
</dbReference>
<reference evidence="3" key="2">
    <citation type="submission" date="2015-01" db="EMBL/GenBank/DDBJ databases">
        <title>Evolutionary Origins and Diversification of the Mycorrhizal Mutualists.</title>
        <authorList>
            <consortium name="DOE Joint Genome Institute"/>
            <consortium name="Mycorrhizal Genomics Consortium"/>
            <person name="Kohler A."/>
            <person name="Kuo A."/>
            <person name="Nagy L.G."/>
            <person name="Floudas D."/>
            <person name="Copeland A."/>
            <person name="Barry K.W."/>
            <person name="Cichocki N."/>
            <person name="Veneault-Fourrey C."/>
            <person name="LaButti K."/>
            <person name="Lindquist E.A."/>
            <person name="Lipzen A."/>
            <person name="Lundell T."/>
            <person name="Morin E."/>
            <person name="Murat C."/>
            <person name="Riley R."/>
            <person name="Ohm R."/>
            <person name="Sun H."/>
            <person name="Tunlid A."/>
            <person name="Henrissat B."/>
            <person name="Grigoriev I.V."/>
            <person name="Hibbett D.S."/>
            <person name="Martin F."/>
        </authorList>
    </citation>
    <scope>NUCLEOTIDE SEQUENCE [LARGE SCALE GENOMIC DNA]</scope>
    <source>
        <strain evidence="3">Marx 270</strain>
    </source>
</reference>
<keyword evidence="3" id="KW-1185">Reference proteome</keyword>
<evidence type="ECO:0000313" key="3">
    <source>
        <dbReference type="Proteomes" id="UP000054217"/>
    </source>
</evidence>
<evidence type="ECO:0000313" key="2">
    <source>
        <dbReference type="EMBL" id="KIN96760.1"/>
    </source>
</evidence>
<feature type="region of interest" description="Disordered" evidence="1">
    <location>
        <begin position="84"/>
        <end position="106"/>
    </location>
</feature>
<dbReference type="Proteomes" id="UP000054217">
    <property type="component" value="Unassembled WGS sequence"/>
</dbReference>
<protein>
    <submittedName>
        <fullName evidence="2">Uncharacterized protein</fullName>
    </submittedName>
</protein>
<proteinExistence type="predicted"/>
<organism evidence="2 3">
    <name type="scientific">Pisolithus tinctorius Marx 270</name>
    <dbReference type="NCBI Taxonomy" id="870435"/>
    <lineage>
        <taxon>Eukaryota</taxon>
        <taxon>Fungi</taxon>
        <taxon>Dikarya</taxon>
        <taxon>Basidiomycota</taxon>
        <taxon>Agaricomycotina</taxon>
        <taxon>Agaricomycetes</taxon>
        <taxon>Agaricomycetidae</taxon>
        <taxon>Boletales</taxon>
        <taxon>Sclerodermatineae</taxon>
        <taxon>Pisolithaceae</taxon>
        <taxon>Pisolithus</taxon>
    </lineage>
</organism>
<dbReference type="HOGENOM" id="CLU_2224323_0_0_1"/>